<name>A0AC34G6D9_9BILA</name>
<evidence type="ECO:0000313" key="1">
    <source>
        <dbReference type="Proteomes" id="UP000887579"/>
    </source>
</evidence>
<evidence type="ECO:0000313" key="2">
    <source>
        <dbReference type="WBParaSite" id="ES5_v2.g25093.t1"/>
    </source>
</evidence>
<reference evidence="2" key="1">
    <citation type="submission" date="2022-11" db="UniProtKB">
        <authorList>
            <consortium name="WormBaseParasite"/>
        </authorList>
    </citation>
    <scope>IDENTIFICATION</scope>
</reference>
<accession>A0AC34G6D9</accession>
<proteinExistence type="predicted"/>
<dbReference type="Proteomes" id="UP000887579">
    <property type="component" value="Unplaced"/>
</dbReference>
<dbReference type="WBParaSite" id="ES5_v2.g25093.t1">
    <property type="protein sequence ID" value="ES5_v2.g25093.t1"/>
    <property type="gene ID" value="ES5_v2.g25093"/>
</dbReference>
<protein>
    <submittedName>
        <fullName evidence="2">Uncharacterized protein</fullName>
    </submittedName>
</protein>
<organism evidence="1 2">
    <name type="scientific">Panagrolaimus sp. ES5</name>
    <dbReference type="NCBI Taxonomy" id="591445"/>
    <lineage>
        <taxon>Eukaryota</taxon>
        <taxon>Metazoa</taxon>
        <taxon>Ecdysozoa</taxon>
        <taxon>Nematoda</taxon>
        <taxon>Chromadorea</taxon>
        <taxon>Rhabditida</taxon>
        <taxon>Tylenchina</taxon>
        <taxon>Panagrolaimomorpha</taxon>
        <taxon>Panagrolaimoidea</taxon>
        <taxon>Panagrolaimidae</taxon>
        <taxon>Panagrolaimus</taxon>
    </lineage>
</organism>
<sequence>MARVIGGFFGGNGCGKMMEEFLRDCDGDERARGVMAAVEDRPKISAAFGSNSDVKFDKGEELVDVDDVDVEEADGRGGSGGGGPVGGG</sequence>